<dbReference type="RefSeq" id="WP_026626517.1">
    <property type="nucleotide sequence ID" value="NZ_JAWZLG010000103.1"/>
</dbReference>
<dbReference type="PANTHER" id="PTHR23416:SF23">
    <property type="entry name" value="ACETYLTRANSFERASE C18B11.09C-RELATED"/>
    <property type="match status" value="1"/>
</dbReference>
<evidence type="ECO:0000256" key="1">
    <source>
        <dbReference type="ARBA" id="ARBA00007274"/>
    </source>
</evidence>
<sequence>MKTEKEKMAAGEHYDAHCEEMVEVRKKIKPLLHKLNVTEYHTDKFRDVMNELFPNSHKSFYVEPPFFCDYGDLIYAGEKVFINMGAIILDGGTVTIGDYTLIAPGVHIYTAQHPLDAEERAQWEDCKPVKIGERCWIGGHSTICPGVTIGDRSVIGAGSVVVKDIPADSLAVGNPARVIRKLNKNDNPSELMNKK</sequence>
<comment type="function">
    <text evidence="5">Acetyltransferase implicated in the O-acetylation of Nod factors.</text>
</comment>
<name>A0A4Y8L5H2_9BACT</name>
<proteinExistence type="inferred from homology"/>
<evidence type="ECO:0000259" key="7">
    <source>
        <dbReference type="SMART" id="SM01266"/>
    </source>
</evidence>
<dbReference type="OrthoDB" id="9812571at2"/>
<dbReference type="Pfam" id="PF12464">
    <property type="entry name" value="Mac"/>
    <property type="match status" value="1"/>
</dbReference>
<dbReference type="Pfam" id="PF00132">
    <property type="entry name" value="Hexapep"/>
    <property type="match status" value="1"/>
</dbReference>
<dbReference type="InterPro" id="IPR011004">
    <property type="entry name" value="Trimer_LpxA-like_sf"/>
</dbReference>
<dbReference type="SMART" id="SM01266">
    <property type="entry name" value="Mac"/>
    <property type="match status" value="1"/>
</dbReference>
<evidence type="ECO:0000256" key="4">
    <source>
        <dbReference type="ARBA" id="ARBA00023315"/>
    </source>
</evidence>
<dbReference type="InterPro" id="IPR024688">
    <property type="entry name" value="Mac_dom"/>
</dbReference>
<protein>
    <recommendedName>
        <fullName evidence="6">Nodulation protein L</fullName>
    </recommendedName>
</protein>
<keyword evidence="3" id="KW-0677">Repeat</keyword>
<comment type="caution">
    <text evidence="8">The sequence shown here is derived from an EMBL/GenBank/DDBJ whole genome shotgun (WGS) entry which is preliminary data.</text>
</comment>
<dbReference type="AlphaFoldDB" id="A0A4Y8L5H2"/>
<dbReference type="PANTHER" id="PTHR23416">
    <property type="entry name" value="SIALIC ACID SYNTHASE-RELATED"/>
    <property type="match status" value="1"/>
</dbReference>
<dbReference type="CDD" id="cd03357">
    <property type="entry name" value="LbH_MAT_GAT"/>
    <property type="match status" value="1"/>
</dbReference>
<dbReference type="Proteomes" id="UP000297861">
    <property type="component" value="Unassembled WGS sequence"/>
</dbReference>
<dbReference type="Gene3D" id="2.160.10.10">
    <property type="entry name" value="Hexapeptide repeat proteins"/>
    <property type="match status" value="1"/>
</dbReference>
<evidence type="ECO:0000256" key="3">
    <source>
        <dbReference type="ARBA" id="ARBA00022737"/>
    </source>
</evidence>
<dbReference type="GO" id="GO:0008374">
    <property type="term" value="F:O-acyltransferase activity"/>
    <property type="evidence" value="ECO:0007669"/>
    <property type="project" value="TreeGrafter"/>
</dbReference>
<dbReference type="PROSITE" id="PS00101">
    <property type="entry name" value="HEXAPEP_TRANSFERASES"/>
    <property type="match status" value="1"/>
</dbReference>
<organism evidence="8 9">
    <name type="scientific">Dysgonomonas capnocytophagoides</name>
    <dbReference type="NCBI Taxonomy" id="45254"/>
    <lineage>
        <taxon>Bacteria</taxon>
        <taxon>Pseudomonadati</taxon>
        <taxon>Bacteroidota</taxon>
        <taxon>Bacteroidia</taxon>
        <taxon>Bacteroidales</taxon>
        <taxon>Dysgonomonadaceae</taxon>
        <taxon>Dysgonomonas</taxon>
    </lineage>
</organism>
<comment type="similarity">
    <text evidence="1">Belongs to the transferase hexapeptide repeat family.</text>
</comment>
<evidence type="ECO:0000256" key="6">
    <source>
        <dbReference type="ARBA" id="ARBA00067695"/>
    </source>
</evidence>
<dbReference type="GO" id="GO:0016407">
    <property type="term" value="F:acetyltransferase activity"/>
    <property type="evidence" value="ECO:0007669"/>
    <property type="project" value="InterPro"/>
</dbReference>
<accession>A0A4Y8L5H2</accession>
<keyword evidence="9" id="KW-1185">Reference proteome</keyword>
<dbReference type="InterPro" id="IPR018357">
    <property type="entry name" value="Hexapep_transf_CS"/>
</dbReference>
<dbReference type="EMBL" id="SOML01000002">
    <property type="protein sequence ID" value="TFD97889.1"/>
    <property type="molecule type" value="Genomic_DNA"/>
</dbReference>
<evidence type="ECO:0000256" key="5">
    <source>
        <dbReference type="ARBA" id="ARBA00055587"/>
    </source>
</evidence>
<dbReference type="SUPFAM" id="SSF51161">
    <property type="entry name" value="Trimeric LpxA-like enzymes"/>
    <property type="match status" value="1"/>
</dbReference>
<gene>
    <name evidence="8" type="ORF">E2605_04535</name>
</gene>
<evidence type="ECO:0000256" key="2">
    <source>
        <dbReference type="ARBA" id="ARBA00022679"/>
    </source>
</evidence>
<reference evidence="8 9" key="1">
    <citation type="submission" date="2019-03" db="EMBL/GenBank/DDBJ databases">
        <title>San Antonio Military Medical Center submission to MRSN (WRAIR), pending publication.</title>
        <authorList>
            <person name="Blyth D.M."/>
            <person name="Mccarthy S.L."/>
            <person name="Schall S.E."/>
            <person name="Stam J.A."/>
            <person name="Ong A.C."/>
            <person name="Mcgann P.T."/>
        </authorList>
    </citation>
    <scope>NUCLEOTIDE SEQUENCE [LARGE SCALE GENOMIC DNA]</scope>
    <source>
        <strain evidence="8 9">MRSN571793</strain>
    </source>
</reference>
<keyword evidence="2 8" id="KW-0808">Transferase</keyword>
<dbReference type="GO" id="GO:0005829">
    <property type="term" value="C:cytosol"/>
    <property type="evidence" value="ECO:0007669"/>
    <property type="project" value="TreeGrafter"/>
</dbReference>
<dbReference type="InterPro" id="IPR001451">
    <property type="entry name" value="Hexapep"/>
</dbReference>
<feature type="domain" description="Maltose/galactoside acetyltransferase" evidence="7">
    <location>
        <begin position="5"/>
        <end position="58"/>
    </location>
</feature>
<evidence type="ECO:0000313" key="9">
    <source>
        <dbReference type="Proteomes" id="UP000297861"/>
    </source>
</evidence>
<dbReference type="STRING" id="1121485.GCA_000426485_02644"/>
<dbReference type="InterPro" id="IPR051159">
    <property type="entry name" value="Hexapeptide_acetyltransf"/>
</dbReference>
<evidence type="ECO:0000313" key="8">
    <source>
        <dbReference type="EMBL" id="TFD97889.1"/>
    </source>
</evidence>
<keyword evidence="4" id="KW-0012">Acyltransferase</keyword>
<dbReference type="FunFam" id="2.160.10.10:FF:000025">
    <property type="entry name" value="Hexapeptide-repeat containing-acetyltransferase"/>
    <property type="match status" value="1"/>
</dbReference>